<dbReference type="InterPro" id="IPR009683">
    <property type="entry name" value="Extensin-like_C"/>
</dbReference>
<feature type="compositionally biased region" description="Pro residues" evidence="1">
    <location>
        <begin position="151"/>
        <end position="173"/>
    </location>
</feature>
<feature type="compositionally biased region" description="Low complexity" evidence="1">
    <location>
        <begin position="174"/>
        <end position="184"/>
    </location>
</feature>
<evidence type="ECO:0000313" key="4">
    <source>
        <dbReference type="Proteomes" id="UP001235094"/>
    </source>
</evidence>
<feature type="region of interest" description="Disordered" evidence="1">
    <location>
        <begin position="71"/>
        <end position="117"/>
    </location>
</feature>
<dbReference type="Pfam" id="PF06904">
    <property type="entry name" value="Extensin-like_C"/>
    <property type="match status" value="1"/>
</dbReference>
<dbReference type="EMBL" id="JAUSVR010000012">
    <property type="protein sequence ID" value="MDQ0512422.1"/>
    <property type="molecule type" value="Genomic_DNA"/>
</dbReference>
<evidence type="ECO:0000313" key="3">
    <source>
        <dbReference type="EMBL" id="MDQ0512422.1"/>
    </source>
</evidence>
<feature type="compositionally biased region" description="Low complexity" evidence="1">
    <location>
        <begin position="199"/>
        <end position="210"/>
    </location>
</feature>
<proteinExistence type="predicted"/>
<reference evidence="3 4" key="1">
    <citation type="submission" date="2023-07" db="EMBL/GenBank/DDBJ databases">
        <title>Genomic Encyclopedia of Type Strains, Phase IV (KMG-IV): sequencing the most valuable type-strain genomes for metagenomic binning, comparative biology and taxonomic classification.</title>
        <authorList>
            <person name="Goeker M."/>
        </authorList>
    </citation>
    <scope>NUCLEOTIDE SEQUENCE [LARGE SCALE GENOMIC DNA]</scope>
    <source>
        <strain evidence="3 4">DSM 15561</strain>
    </source>
</reference>
<gene>
    <name evidence="3" type="ORF">QOZ99_003327</name>
</gene>
<feature type="compositionally biased region" description="Pro residues" evidence="1">
    <location>
        <begin position="217"/>
        <end position="231"/>
    </location>
</feature>
<evidence type="ECO:0000259" key="2">
    <source>
        <dbReference type="Pfam" id="PF06904"/>
    </source>
</evidence>
<protein>
    <recommendedName>
        <fullName evidence="2">Extensin-like C-terminal domain-containing protein</fullName>
    </recommendedName>
</protein>
<dbReference type="RefSeq" id="WP_306891100.1">
    <property type="nucleotide sequence ID" value="NZ_JAUSVR010000012.1"/>
</dbReference>
<accession>A0ABU0LUL3</accession>
<feature type="domain" description="Extensin-like C-terminal" evidence="2">
    <location>
        <begin position="268"/>
        <end position="435"/>
    </location>
</feature>
<feature type="region of interest" description="Disordered" evidence="1">
    <location>
        <begin position="151"/>
        <end position="250"/>
    </location>
</feature>
<dbReference type="Proteomes" id="UP001235094">
    <property type="component" value="Unassembled WGS sequence"/>
</dbReference>
<comment type="caution">
    <text evidence="3">The sequence shown here is derived from an EMBL/GenBank/DDBJ whole genome shotgun (WGS) entry which is preliminary data.</text>
</comment>
<sequence>MDLRPLPWWTTGWTTWRTIWRTPPGTLRIRVLSSAAALLLLMAGPLAADPLAEAGASFDAAGRALNEQIGDMFGTRPAPQKPRARLARPRPAVPLPPIRPAELAREPGSAPGPAPGPVPLPAPAPVVAAAPAPAPAPSAVPAIPAPVRPPDLASPPIVPPPPSASAPLPPRPPGSGAAPVAAADAPPPVLTPALPAAPAPTNAAASADLPPMQQSAPLPPQRPAESPPPAGPRVAALPPAESVGEPAPASAPTICPELSNGGLGVFTPSVVTATDPLCTVDRGVSLSAVRMKDGRLVELAPAAVLRCEMAASVATWLREKVDPAAATLGSPLDKVMVAASQQCRPRNRVAGAKISEHGRGNAIDLGGVVLADGRRFVIGPAGAGEAGMTRAFQETLRTSACADFTTILGPGSDGYHEEHLHLDRASRRSGAVLCQWDIVVEASRGPTTRGHGPH</sequence>
<feature type="compositionally biased region" description="Pro residues" evidence="1">
    <location>
        <begin position="185"/>
        <end position="198"/>
    </location>
</feature>
<name>A0ABU0LUL3_9HYPH</name>
<evidence type="ECO:0000256" key="1">
    <source>
        <dbReference type="SAM" id="MobiDB-lite"/>
    </source>
</evidence>
<keyword evidence="4" id="KW-1185">Reference proteome</keyword>
<organism evidence="3 4">
    <name type="scientific">Ancylobacter amanitiformis</name>
    <dbReference type="NCBI Taxonomy" id="217069"/>
    <lineage>
        <taxon>Bacteria</taxon>
        <taxon>Pseudomonadati</taxon>
        <taxon>Pseudomonadota</taxon>
        <taxon>Alphaproteobacteria</taxon>
        <taxon>Hyphomicrobiales</taxon>
        <taxon>Xanthobacteraceae</taxon>
        <taxon>Ancylobacter</taxon>
    </lineage>
</organism>